<evidence type="ECO:0000256" key="5">
    <source>
        <dbReference type="ARBA" id="ARBA00022989"/>
    </source>
</evidence>
<evidence type="ECO:0000256" key="1">
    <source>
        <dbReference type="ARBA" id="ARBA00004370"/>
    </source>
</evidence>
<dbReference type="PANTHER" id="PTHR43827">
    <property type="entry name" value="2,5-DIKETO-D-GLUCONIC ACID REDUCTASE"/>
    <property type="match status" value="1"/>
</dbReference>
<feature type="domain" description="G-protein coupled receptors family 1 profile" evidence="10">
    <location>
        <begin position="31"/>
        <end position="118"/>
    </location>
</feature>
<dbReference type="EMBL" id="CAJNOU010000252">
    <property type="protein sequence ID" value="CAF0933257.1"/>
    <property type="molecule type" value="Genomic_DNA"/>
</dbReference>
<keyword evidence="6" id="KW-0560">Oxidoreductase</keyword>
<dbReference type="GO" id="GO:0016616">
    <property type="term" value="F:oxidoreductase activity, acting on the CH-OH group of donors, NAD or NADP as acceptor"/>
    <property type="evidence" value="ECO:0007669"/>
    <property type="project" value="UniProtKB-ARBA"/>
</dbReference>
<sequence>MSTSLGESLAFIAQKACIYFGIPLLIVGTLGGLLNVVVFLSLRTFRESSCAFYLTIMSIVNVGQLITGLLVRIMITGFGIDWTQTSLIICKLRYFIIPIAALISFTSITLATMDQYFATSFRRRWQEWTNTRNIRASRRLKSLFTDVPSFPLFNSAEAGLSLPALGLGTGFYGMENEPYGMYPECGDEPHDDPSDPLGPPPPGCGPNSQKAVYTWLSKAGGRRLDCANSYYNHRSVARGIEQSHVDRSQIFILSKVGPTFPLGFNETIQQTLDILQQLQTGWIDLLLVHWPVMKHPGQPYVPKSSDPACNTTNPLTYNEKGCRLSTWSAMLVLFNLGLARSIGVANYDITHLQEIIDAGLPLPSVNQVSFHPYNYRTGRADLLEFCQKNQIQLVAYSPMGVLDVHQFPVEHQNKGTTGLSPTLLEDPVITSLAKAYNRTPAQILLRWIYQLGIRKHKTQLDKQHLLAFNNTTYSTFT</sequence>
<evidence type="ECO:0000256" key="3">
    <source>
        <dbReference type="ARBA" id="ARBA00022692"/>
    </source>
</evidence>
<feature type="transmembrane region" description="Helical" evidence="9">
    <location>
        <begin position="95"/>
        <end position="117"/>
    </location>
</feature>
<evidence type="ECO:0000259" key="10">
    <source>
        <dbReference type="PROSITE" id="PS50262"/>
    </source>
</evidence>
<comment type="subcellular location">
    <subcellularLocation>
        <location evidence="1">Membrane</location>
    </subcellularLocation>
</comment>
<reference evidence="11" key="1">
    <citation type="submission" date="2021-02" db="EMBL/GenBank/DDBJ databases">
        <authorList>
            <person name="Nowell W R."/>
        </authorList>
    </citation>
    <scope>NUCLEOTIDE SEQUENCE</scope>
</reference>
<dbReference type="Proteomes" id="UP000663889">
    <property type="component" value="Unassembled WGS sequence"/>
</dbReference>
<gene>
    <name evidence="11" type="ORF">SEV965_LOCUS7293</name>
</gene>
<dbReference type="PANTHER" id="PTHR43827:SF3">
    <property type="entry name" value="NADP-DEPENDENT OXIDOREDUCTASE DOMAIN-CONTAINING PROTEIN"/>
    <property type="match status" value="1"/>
</dbReference>
<dbReference type="InterPro" id="IPR020471">
    <property type="entry name" value="AKR"/>
</dbReference>
<evidence type="ECO:0000256" key="8">
    <source>
        <dbReference type="SAM" id="MobiDB-lite"/>
    </source>
</evidence>
<evidence type="ECO:0000256" key="2">
    <source>
        <dbReference type="ARBA" id="ARBA00007905"/>
    </source>
</evidence>
<dbReference type="InterPro" id="IPR036812">
    <property type="entry name" value="NAD(P)_OxRdtase_dom_sf"/>
</dbReference>
<dbReference type="PROSITE" id="PS50262">
    <property type="entry name" value="G_PROTEIN_RECEP_F1_2"/>
    <property type="match status" value="1"/>
</dbReference>
<dbReference type="InterPro" id="IPR023210">
    <property type="entry name" value="NADP_OxRdtase_dom"/>
</dbReference>
<feature type="transmembrane region" description="Helical" evidence="9">
    <location>
        <begin position="52"/>
        <end position="75"/>
    </location>
</feature>
<keyword evidence="7 9" id="KW-0472">Membrane</keyword>
<evidence type="ECO:0000256" key="6">
    <source>
        <dbReference type="ARBA" id="ARBA00023002"/>
    </source>
</evidence>
<evidence type="ECO:0000313" key="12">
    <source>
        <dbReference type="Proteomes" id="UP000663889"/>
    </source>
</evidence>
<dbReference type="CDD" id="cd19071">
    <property type="entry name" value="AKR_AKR1-5-like"/>
    <property type="match status" value="1"/>
</dbReference>
<proteinExistence type="inferred from homology"/>
<organism evidence="11 12">
    <name type="scientific">Rotaria sordida</name>
    <dbReference type="NCBI Taxonomy" id="392033"/>
    <lineage>
        <taxon>Eukaryota</taxon>
        <taxon>Metazoa</taxon>
        <taxon>Spiralia</taxon>
        <taxon>Gnathifera</taxon>
        <taxon>Rotifera</taxon>
        <taxon>Eurotatoria</taxon>
        <taxon>Bdelloidea</taxon>
        <taxon>Philodinida</taxon>
        <taxon>Philodinidae</taxon>
        <taxon>Rotaria</taxon>
    </lineage>
</organism>
<comment type="similarity">
    <text evidence="2">Belongs to the aldo/keto reductase family.</text>
</comment>
<name>A0A814BZL2_9BILA</name>
<evidence type="ECO:0000256" key="9">
    <source>
        <dbReference type="SAM" id="Phobius"/>
    </source>
</evidence>
<dbReference type="SUPFAM" id="SSF51430">
    <property type="entry name" value="NAD(P)-linked oxidoreductase"/>
    <property type="match status" value="1"/>
</dbReference>
<dbReference type="GO" id="GO:0016020">
    <property type="term" value="C:membrane"/>
    <property type="evidence" value="ECO:0007669"/>
    <property type="project" value="UniProtKB-SubCell"/>
</dbReference>
<dbReference type="Gene3D" id="1.20.1070.10">
    <property type="entry name" value="Rhodopsin 7-helix transmembrane proteins"/>
    <property type="match status" value="1"/>
</dbReference>
<dbReference type="SUPFAM" id="SSF81321">
    <property type="entry name" value="Family A G protein-coupled receptor-like"/>
    <property type="match status" value="1"/>
</dbReference>
<dbReference type="Gene3D" id="3.20.20.100">
    <property type="entry name" value="NADP-dependent oxidoreductase domain"/>
    <property type="match status" value="1"/>
</dbReference>
<feature type="transmembrane region" description="Helical" evidence="9">
    <location>
        <begin position="20"/>
        <end position="40"/>
    </location>
</feature>
<feature type="region of interest" description="Disordered" evidence="8">
    <location>
        <begin position="184"/>
        <end position="205"/>
    </location>
</feature>
<evidence type="ECO:0000256" key="4">
    <source>
        <dbReference type="ARBA" id="ARBA00022857"/>
    </source>
</evidence>
<dbReference type="AlphaFoldDB" id="A0A814BZL2"/>
<dbReference type="InterPro" id="IPR017452">
    <property type="entry name" value="GPCR_Rhodpsn_7TM"/>
</dbReference>
<evidence type="ECO:0000313" key="11">
    <source>
        <dbReference type="EMBL" id="CAF0933257.1"/>
    </source>
</evidence>
<dbReference type="PRINTS" id="PR00069">
    <property type="entry name" value="ALDKETRDTASE"/>
</dbReference>
<protein>
    <recommendedName>
        <fullName evidence="10">G-protein coupled receptors family 1 profile domain-containing protein</fullName>
    </recommendedName>
</protein>
<accession>A0A814BZL2</accession>
<keyword evidence="5 9" id="KW-1133">Transmembrane helix</keyword>
<comment type="caution">
    <text evidence="11">The sequence shown here is derived from an EMBL/GenBank/DDBJ whole genome shotgun (WGS) entry which is preliminary data.</text>
</comment>
<dbReference type="Pfam" id="PF00248">
    <property type="entry name" value="Aldo_ket_red"/>
    <property type="match status" value="1"/>
</dbReference>
<keyword evidence="3 9" id="KW-0812">Transmembrane</keyword>
<keyword evidence="4" id="KW-0521">NADP</keyword>
<evidence type="ECO:0000256" key="7">
    <source>
        <dbReference type="ARBA" id="ARBA00023136"/>
    </source>
</evidence>